<comment type="caution">
    <text evidence="1">The sequence shown here is derived from an EMBL/GenBank/DDBJ whole genome shotgun (WGS) entry which is preliminary data.</text>
</comment>
<dbReference type="AlphaFoldDB" id="A0A9J6B2A8"/>
<accession>A0A9J6B2A8</accession>
<proteinExistence type="predicted"/>
<gene>
    <name evidence="1" type="ORF">H5410_002431</name>
</gene>
<reference evidence="1 2" key="1">
    <citation type="submission" date="2020-09" db="EMBL/GenBank/DDBJ databases">
        <title>De no assembly of potato wild relative species, Solanum commersonii.</title>
        <authorList>
            <person name="Cho K."/>
        </authorList>
    </citation>
    <scope>NUCLEOTIDE SEQUENCE [LARGE SCALE GENOMIC DNA]</scope>
    <source>
        <strain evidence="1">LZ3.2</strain>
        <tissue evidence="1">Leaf</tissue>
    </source>
</reference>
<keyword evidence="2" id="KW-1185">Reference proteome</keyword>
<dbReference type="EMBL" id="JACXVP010000001">
    <property type="protein sequence ID" value="KAG5630714.1"/>
    <property type="molecule type" value="Genomic_DNA"/>
</dbReference>
<organism evidence="1 2">
    <name type="scientific">Solanum commersonii</name>
    <name type="common">Commerson's wild potato</name>
    <name type="synonym">Commerson's nightshade</name>
    <dbReference type="NCBI Taxonomy" id="4109"/>
    <lineage>
        <taxon>Eukaryota</taxon>
        <taxon>Viridiplantae</taxon>
        <taxon>Streptophyta</taxon>
        <taxon>Embryophyta</taxon>
        <taxon>Tracheophyta</taxon>
        <taxon>Spermatophyta</taxon>
        <taxon>Magnoliopsida</taxon>
        <taxon>eudicotyledons</taxon>
        <taxon>Gunneridae</taxon>
        <taxon>Pentapetalae</taxon>
        <taxon>asterids</taxon>
        <taxon>lamiids</taxon>
        <taxon>Solanales</taxon>
        <taxon>Solanaceae</taxon>
        <taxon>Solanoideae</taxon>
        <taxon>Solaneae</taxon>
        <taxon>Solanum</taxon>
    </lineage>
</organism>
<name>A0A9J6B2A8_SOLCO</name>
<sequence>METYFQCKLHGRGTIQVEDFGLVHAIVRMYATFLDGGIVEMLTYDSSSYRCPKCCNISLICSNI</sequence>
<protein>
    <submittedName>
        <fullName evidence="1">Uncharacterized protein</fullName>
    </submittedName>
</protein>
<evidence type="ECO:0000313" key="2">
    <source>
        <dbReference type="Proteomes" id="UP000824120"/>
    </source>
</evidence>
<evidence type="ECO:0000313" key="1">
    <source>
        <dbReference type="EMBL" id="KAG5630714.1"/>
    </source>
</evidence>
<dbReference type="Proteomes" id="UP000824120">
    <property type="component" value="Chromosome 1"/>
</dbReference>